<feature type="transmembrane region" description="Helical" evidence="6">
    <location>
        <begin position="417"/>
        <end position="436"/>
    </location>
</feature>
<evidence type="ECO:0000256" key="6">
    <source>
        <dbReference type="SAM" id="Phobius"/>
    </source>
</evidence>
<dbReference type="PANTHER" id="PTHR19432">
    <property type="entry name" value="SUGAR TRANSPORTER"/>
    <property type="match status" value="1"/>
</dbReference>
<dbReference type="Pfam" id="PF13347">
    <property type="entry name" value="MFS_2"/>
    <property type="match status" value="1"/>
</dbReference>
<feature type="transmembrane region" description="Helical" evidence="6">
    <location>
        <begin position="33"/>
        <end position="57"/>
    </location>
</feature>
<comment type="subcellular location">
    <subcellularLocation>
        <location evidence="1">Membrane</location>
        <topology evidence="1">Multi-pass membrane protein</topology>
    </subcellularLocation>
</comment>
<feature type="transmembrane region" description="Helical" evidence="6">
    <location>
        <begin position="336"/>
        <end position="355"/>
    </location>
</feature>
<dbReference type="SUPFAM" id="SSF103473">
    <property type="entry name" value="MFS general substrate transporter"/>
    <property type="match status" value="1"/>
</dbReference>
<feature type="transmembrane region" description="Helical" evidence="6">
    <location>
        <begin position="251"/>
        <end position="268"/>
    </location>
</feature>
<feature type="transmembrane region" description="Helical" evidence="6">
    <location>
        <begin position="448"/>
        <end position="465"/>
    </location>
</feature>
<evidence type="ECO:0000256" key="2">
    <source>
        <dbReference type="ARBA" id="ARBA00022448"/>
    </source>
</evidence>
<dbReference type="GO" id="GO:0005886">
    <property type="term" value="C:plasma membrane"/>
    <property type="evidence" value="ECO:0007669"/>
    <property type="project" value="TreeGrafter"/>
</dbReference>
<gene>
    <name evidence="7" type="ORF">BO71DRAFT_356046</name>
</gene>
<keyword evidence="2" id="KW-0813">Transport</keyword>
<dbReference type="PANTHER" id="PTHR19432:SF35">
    <property type="entry name" value="SOLUTE CARRIER FAMILY 45 MEMBER 3 ISOFORM X1"/>
    <property type="match status" value="1"/>
</dbReference>
<keyword evidence="8" id="KW-1185">Reference proteome</keyword>
<organism evidence="7 8">
    <name type="scientific">Aspergillus ellipticus CBS 707.79</name>
    <dbReference type="NCBI Taxonomy" id="1448320"/>
    <lineage>
        <taxon>Eukaryota</taxon>
        <taxon>Fungi</taxon>
        <taxon>Dikarya</taxon>
        <taxon>Ascomycota</taxon>
        <taxon>Pezizomycotina</taxon>
        <taxon>Eurotiomycetes</taxon>
        <taxon>Eurotiomycetidae</taxon>
        <taxon>Eurotiales</taxon>
        <taxon>Aspergillaceae</taxon>
        <taxon>Aspergillus</taxon>
        <taxon>Aspergillus subgen. Circumdati</taxon>
    </lineage>
</organism>
<sequence length="466" mass="50719">MVLTAYRLLGSTCGFAGLQVIWAVYFAYGTAHLLSIGFNKSSIALILMAGPICGVVVQPYMGGLSDNSRFRWGRRRPFIVSGVIGIVLSLNAFANLASPQLLQKRFQIKPETAETTVKIIAVMLVYILNISCQPVQNGLRALMVEAHSARDQTRVNVWTSYMTAAGNIAGYCMGTGLIINSLSWLEMTQFPSLCLLASAFLTLATTVTCLCTAEAENLQDADPHPVGRSLLGPLKHVLREVKTLSHPIRRVFRVQFLAWLGWFPFLYYQSLYVNELYSRDAVATTTGAAIGSLTGLFYAITSLVTSIAVSIYLSPPPIPGNETDMSPKHLPEITRIWRLSQFFFAAAMFSTVFIAEWLEAAALVALIGIPWSISSIAPYTLLSAEISTRRDLEREGGTAEVDNFSCMQAGTVMSIHNVAISAPQIIAAGLSSGVFWVCRFLEVEENTVWVLGLGGFASLGAGVMLF</sequence>
<feature type="transmembrane region" description="Helical" evidence="6">
    <location>
        <begin position="117"/>
        <end position="135"/>
    </location>
</feature>
<dbReference type="EMBL" id="KZ825900">
    <property type="protein sequence ID" value="PYH93096.1"/>
    <property type="molecule type" value="Genomic_DNA"/>
</dbReference>
<dbReference type="Gene3D" id="1.20.1250.20">
    <property type="entry name" value="MFS general substrate transporter like domains"/>
    <property type="match status" value="1"/>
</dbReference>
<protein>
    <recommendedName>
        <fullName evidence="9">MFS general substrate transporter</fullName>
    </recommendedName>
</protein>
<feature type="transmembrane region" description="Helical" evidence="6">
    <location>
        <begin position="155"/>
        <end position="178"/>
    </location>
</feature>
<evidence type="ECO:0000313" key="7">
    <source>
        <dbReference type="EMBL" id="PYH93096.1"/>
    </source>
</evidence>
<dbReference type="OrthoDB" id="4540540at2759"/>
<evidence type="ECO:0008006" key="9">
    <source>
        <dbReference type="Google" id="ProtNLM"/>
    </source>
</evidence>
<keyword evidence="5 6" id="KW-0472">Membrane</keyword>
<dbReference type="InterPro" id="IPR036259">
    <property type="entry name" value="MFS_trans_sf"/>
</dbReference>
<evidence type="ECO:0000313" key="8">
    <source>
        <dbReference type="Proteomes" id="UP000247810"/>
    </source>
</evidence>
<feature type="transmembrane region" description="Helical" evidence="6">
    <location>
        <begin position="361"/>
        <end position="382"/>
    </location>
</feature>
<evidence type="ECO:0000256" key="1">
    <source>
        <dbReference type="ARBA" id="ARBA00004141"/>
    </source>
</evidence>
<dbReference type="Proteomes" id="UP000247810">
    <property type="component" value="Unassembled WGS sequence"/>
</dbReference>
<feature type="transmembrane region" description="Helical" evidence="6">
    <location>
        <begin position="288"/>
        <end position="315"/>
    </location>
</feature>
<reference evidence="7 8" key="1">
    <citation type="submission" date="2018-02" db="EMBL/GenBank/DDBJ databases">
        <title>The genomes of Aspergillus section Nigri reveals drivers in fungal speciation.</title>
        <authorList>
            <consortium name="DOE Joint Genome Institute"/>
            <person name="Vesth T.C."/>
            <person name="Nybo J."/>
            <person name="Theobald S."/>
            <person name="Brandl J."/>
            <person name="Frisvad J.C."/>
            <person name="Nielsen K.F."/>
            <person name="Lyhne E.K."/>
            <person name="Kogle M.E."/>
            <person name="Kuo A."/>
            <person name="Riley R."/>
            <person name="Clum A."/>
            <person name="Nolan M."/>
            <person name="Lipzen A."/>
            <person name="Salamov A."/>
            <person name="Henrissat B."/>
            <person name="Wiebenga A."/>
            <person name="De vries R.P."/>
            <person name="Grigoriev I.V."/>
            <person name="Mortensen U.H."/>
            <person name="Andersen M.R."/>
            <person name="Baker S.E."/>
        </authorList>
    </citation>
    <scope>NUCLEOTIDE SEQUENCE [LARGE SCALE GENOMIC DNA]</scope>
    <source>
        <strain evidence="7 8">CBS 707.79</strain>
    </source>
</reference>
<dbReference type="VEuPathDB" id="FungiDB:BO71DRAFT_356046"/>
<proteinExistence type="predicted"/>
<evidence type="ECO:0000256" key="5">
    <source>
        <dbReference type="ARBA" id="ARBA00023136"/>
    </source>
</evidence>
<feature type="transmembrane region" description="Helical" evidence="6">
    <location>
        <begin position="78"/>
        <end position="97"/>
    </location>
</feature>
<name>A0A319D6M1_9EURO</name>
<keyword evidence="3 6" id="KW-0812">Transmembrane</keyword>
<evidence type="ECO:0000256" key="4">
    <source>
        <dbReference type="ARBA" id="ARBA00022989"/>
    </source>
</evidence>
<dbReference type="AlphaFoldDB" id="A0A319D6M1"/>
<feature type="transmembrane region" description="Helical" evidence="6">
    <location>
        <begin position="190"/>
        <end position="213"/>
    </location>
</feature>
<dbReference type="GO" id="GO:0008506">
    <property type="term" value="F:sucrose:proton symporter activity"/>
    <property type="evidence" value="ECO:0007669"/>
    <property type="project" value="TreeGrafter"/>
</dbReference>
<accession>A0A319D6M1</accession>
<keyword evidence="4 6" id="KW-1133">Transmembrane helix</keyword>
<evidence type="ECO:0000256" key="3">
    <source>
        <dbReference type="ARBA" id="ARBA00022692"/>
    </source>
</evidence>